<geneLocation type="plasmid" evidence="3 5">
    <name>12</name>
</geneLocation>
<dbReference type="OrthoDB" id="5654317at2"/>
<dbReference type="InterPro" id="IPR031316">
    <property type="entry name" value="FlgM_C"/>
</dbReference>
<evidence type="ECO:0000313" key="5">
    <source>
        <dbReference type="Proteomes" id="UP000281170"/>
    </source>
</evidence>
<dbReference type="EMBL" id="LR134421">
    <property type="protein sequence ID" value="VEH85225.1"/>
    <property type="molecule type" value="Genomic_DNA"/>
</dbReference>
<sequence length="87" mass="10049">MANAKNKTNQLSSQLIASLSFEDSNKQLQALKEMIFNEPLINDSKIQFIKEELATDRYEVNSYRIAVRLMEDIQTIKNRTPAEEEEA</sequence>
<keyword evidence="3" id="KW-0966">Cell projection</keyword>
<dbReference type="SUPFAM" id="SSF101498">
    <property type="entry name" value="Anti-sigma factor FlgM"/>
    <property type="match status" value="1"/>
</dbReference>
<dbReference type="RefSeq" id="WP_058461529.1">
    <property type="nucleotide sequence ID" value="NZ_CAAAHS010000004.1"/>
</dbReference>
<name>A0A0W0R420_9GAMM</name>
<reference evidence="3 5" key="2">
    <citation type="submission" date="2018-12" db="EMBL/GenBank/DDBJ databases">
        <authorList>
            <consortium name="Pathogen Informatics"/>
        </authorList>
    </citation>
    <scope>NUCLEOTIDE SEQUENCE [LARGE SCALE GENOMIC DNA]</scope>
    <source>
        <strain evidence="3 5">NCTC12735</strain>
        <plasmid evidence="5">12</plasmid>
    </source>
</reference>
<evidence type="ECO:0000313" key="2">
    <source>
        <dbReference type="EMBL" id="KTC65797.1"/>
    </source>
</evidence>
<dbReference type="Pfam" id="PF04316">
    <property type="entry name" value="FlgM"/>
    <property type="match status" value="1"/>
</dbReference>
<dbReference type="Proteomes" id="UP000281170">
    <property type="component" value="Plasmid 12"/>
</dbReference>
<reference evidence="2 4" key="1">
    <citation type="submission" date="2015-11" db="EMBL/GenBank/DDBJ databases">
        <title>Identification of large and diverse effector repertoires of 38 Legionella species.</title>
        <authorList>
            <person name="Burstein D."/>
            <person name="Amaro F."/>
            <person name="Zusman T."/>
            <person name="Lifshitz Z."/>
            <person name="Cohen O."/>
            <person name="Gilbert J.A."/>
            <person name="Pupko T."/>
            <person name="Shuman H.A."/>
            <person name="Segal G."/>
        </authorList>
    </citation>
    <scope>NUCLEOTIDE SEQUENCE [LARGE SCALE GENOMIC DNA]</scope>
    <source>
        <strain evidence="2 4">1762-AUS-E</strain>
    </source>
</reference>
<keyword evidence="3" id="KW-0969">Cilium</keyword>
<dbReference type="EMBL" id="LNKA01000001">
    <property type="protein sequence ID" value="KTC65797.1"/>
    <property type="molecule type" value="Genomic_DNA"/>
</dbReference>
<evidence type="ECO:0000259" key="1">
    <source>
        <dbReference type="Pfam" id="PF04316"/>
    </source>
</evidence>
<dbReference type="InterPro" id="IPR035890">
    <property type="entry name" value="Anti-sigma-28_factor_FlgM_sf"/>
</dbReference>
<dbReference type="KEGG" id="ladl:NCTC12735_00850"/>
<keyword evidence="3" id="KW-0614">Plasmid</keyword>
<organism evidence="2 4">
    <name type="scientific">Legionella adelaidensis</name>
    <dbReference type="NCBI Taxonomy" id="45056"/>
    <lineage>
        <taxon>Bacteria</taxon>
        <taxon>Pseudomonadati</taxon>
        <taxon>Pseudomonadota</taxon>
        <taxon>Gammaproteobacteria</taxon>
        <taxon>Legionellales</taxon>
        <taxon>Legionellaceae</taxon>
        <taxon>Legionella</taxon>
    </lineage>
</organism>
<dbReference type="AlphaFoldDB" id="A0A0W0R420"/>
<gene>
    <name evidence="2" type="ORF">Lade_0455</name>
    <name evidence="3" type="ORF">NCTC12735_00850</name>
</gene>
<dbReference type="Proteomes" id="UP000054859">
    <property type="component" value="Unassembled WGS sequence"/>
</dbReference>
<protein>
    <submittedName>
        <fullName evidence="3">Flagellar biosynthesis anti-sigma factor FlgM</fullName>
    </submittedName>
</protein>
<keyword evidence="3" id="KW-0282">Flagellum</keyword>
<feature type="domain" description="Anti-sigma-28 factor FlgM C-terminal" evidence="1">
    <location>
        <begin position="19"/>
        <end position="71"/>
    </location>
</feature>
<proteinExistence type="predicted"/>
<evidence type="ECO:0000313" key="4">
    <source>
        <dbReference type="Proteomes" id="UP000054859"/>
    </source>
</evidence>
<keyword evidence="4" id="KW-1185">Reference proteome</keyword>
<evidence type="ECO:0000313" key="3">
    <source>
        <dbReference type="EMBL" id="VEH85225.1"/>
    </source>
</evidence>
<accession>A0A0W0R420</accession>
<dbReference type="PATRIC" id="fig|45056.6.peg.471"/>